<accession>A0A174GKY6</accession>
<protein>
    <submittedName>
        <fullName evidence="3">Oxygen sensor protein DosP</fullName>
        <ecNumber evidence="3">3.1.4.52</ecNumber>
    </submittedName>
</protein>
<proteinExistence type="predicted"/>
<dbReference type="OrthoDB" id="9805474at2"/>
<dbReference type="PROSITE" id="PS50887">
    <property type="entry name" value="GGDEF"/>
    <property type="match status" value="1"/>
</dbReference>
<evidence type="ECO:0000259" key="2">
    <source>
        <dbReference type="PROSITE" id="PS50887"/>
    </source>
</evidence>
<dbReference type="InterPro" id="IPR035919">
    <property type="entry name" value="EAL_sf"/>
</dbReference>
<dbReference type="SMART" id="SM00052">
    <property type="entry name" value="EAL"/>
    <property type="match status" value="1"/>
</dbReference>
<dbReference type="InterPro" id="IPR043128">
    <property type="entry name" value="Rev_trsase/Diguanyl_cyclase"/>
</dbReference>
<dbReference type="InterPro" id="IPR001633">
    <property type="entry name" value="EAL_dom"/>
</dbReference>
<name>A0A174GKY6_9FIRM</name>
<dbReference type="Pfam" id="PF00990">
    <property type="entry name" value="GGDEF"/>
    <property type="match status" value="1"/>
</dbReference>
<dbReference type="EMBL" id="CYZU01000025">
    <property type="protein sequence ID" value="CUO61610.1"/>
    <property type="molecule type" value="Genomic_DNA"/>
</dbReference>
<dbReference type="CDD" id="cd01949">
    <property type="entry name" value="GGDEF"/>
    <property type="match status" value="1"/>
</dbReference>
<dbReference type="AlphaFoldDB" id="A0A174GKY6"/>
<dbReference type="Gene3D" id="3.30.450.40">
    <property type="match status" value="1"/>
</dbReference>
<dbReference type="InterPro" id="IPR050706">
    <property type="entry name" value="Cyclic-di-GMP_PDE-like"/>
</dbReference>
<dbReference type="NCBIfam" id="TIGR00254">
    <property type="entry name" value="GGDEF"/>
    <property type="match status" value="1"/>
</dbReference>
<dbReference type="Gene3D" id="3.20.20.450">
    <property type="entry name" value="EAL domain"/>
    <property type="match status" value="1"/>
</dbReference>
<dbReference type="RefSeq" id="WP_055153648.1">
    <property type="nucleotide sequence ID" value="NZ_CYZU01000025.1"/>
</dbReference>
<dbReference type="InterPro" id="IPR029016">
    <property type="entry name" value="GAF-like_dom_sf"/>
</dbReference>
<dbReference type="SUPFAM" id="SSF141868">
    <property type="entry name" value="EAL domain-like"/>
    <property type="match status" value="1"/>
</dbReference>
<feature type="domain" description="GGDEF" evidence="2">
    <location>
        <begin position="332"/>
        <end position="454"/>
    </location>
</feature>
<gene>
    <name evidence="3" type="primary">dosP_1</name>
    <name evidence="3" type="ORF">ERS852491_02744</name>
</gene>
<dbReference type="SUPFAM" id="SSF55073">
    <property type="entry name" value="Nucleotide cyclase"/>
    <property type="match status" value="1"/>
</dbReference>
<organism evidence="3 4">
    <name type="scientific">Faecalicatena contorta</name>
    <dbReference type="NCBI Taxonomy" id="39482"/>
    <lineage>
        <taxon>Bacteria</taxon>
        <taxon>Bacillati</taxon>
        <taxon>Bacillota</taxon>
        <taxon>Clostridia</taxon>
        <taxon>Lachnospirales</taxon>
        <taxon>Lachnospiraceae</taxon>
        <taxon>Faecalicatena</taxon>
    </lineage>
</organism>
<sequence length="718" mass="82054">MIEKDKIYPVIVDESENIVYISDPETYEVIYLNQAMRDTLDLKPGEDYQGRRCYELLQGQSAPCKFCTNGYLMRDKFYTWKHYNEKLGRHFSLRDKLIEIDGHLFRLEICVDITESEELHKNLERKLSIEETLVQCIHMLSENQDIDMSISGLLRIIGEFFQADRSYIFECNYEDDILVNTYEWCNEGVIPQKENLQRVPRDVTGHWMELFLNKGAVYLPSVSSRVEEKAPEADILNQQGIGCLMAAPIWEAELQKDGEKTLYGFIGVDDPTRGVEHIKLLQSVAHFIYNDVQKRRMIMKLGEMGRIDALTGLGNRNFYMEKLKELGGQKLKSMGVVFCDINGLKYANDHYGHAYGDKMIRSVAQGIKQTFPENAYRIGGDEFIALYVNGTKAEFNSRLEALKKYAENECICDFSMGVNFGEGTFDVEELIGGSDNMMYLEKQTYYGSMISGKPAYHKAVARQLVREIETGRFEVFLQPKICLETGEMVGAEALLRQKGEDGEYYLPEQFITLYEKEGVIPFLDCFAFEEVCRMLQEWMAAGGKPVPVSVNFSRISLMKRGIVQSLAEIRARYGVPEGLLVLEITESISKMEPSALQGLIDELKKYHFVVSLDDYGYQYSNLAILSNMDFVELKLDKSLVENLKDNPKARVLVENSIEMCRQLNQVISTAEGIEDDEQLDILKGFNCNMGQGFLFSHPLPRDEFFRKFGKTGGIPKGG</sequence>
<dbReference type="Pfam" id="PF00563">
    <property type="entry name" value="EAL"/>
    <property type="match status" value="1"/>
</dbReference>
<dbReference type="Proteomes" id="UP000095544">
    <property type="component" value="Unassembled WGS sequence"/>
</dbReference>
<evidence type="ECO:0000313" key="3">
    <source>
        <dbReference type="EMBL" id="CUO61610.1"/>
    </source>
</evidence>
<evidence type="ECO:0000259" key="1">
    <source>
        <dbReference type="PROSITE" id="PS50883"/>
    </source>
</evidence>
<dbReference type="SMART" id="SM00267">
    <property type="entry name" value="GGDEF"/>
    <property type="match status" value="1"/>
</dbReference>
<dbReference type="GO" id="GO:0071111">
    <property type="term" value="F:cyclic-guanylate-specific phosphodiesterase activity"/>
    <property type="evidence" value="ECO:0007669"/>
    <property type="project" value="UniProtKB-EC"/>
</dbReference>
<dbReference type="InterPro" id="IPR029787">
    <property type="entry name" value="Nucleotide_cyclase"/>
</dbReference>
<dbReference type="PROSITE" id="PS50883">
    <property type="entry name" value="EAL"/>
    <property type="match status" value="1"/>
</dbReference>
<evidence type="ECO:0000313" key="4">
    <source>
        <dbReference type="Proteomes" id="UP000095544"/>
    </source>
</evidence>
<dbReference type="CDD" id="cd01948">
    <property type="entry name" value="EAL"/>
    <property type="match status" value="1"/>
</dbReference>
<dbReference type="Gene3D" id="3.30.70.270">
    <property type="match status" value="1"/>
</dbReference>
<reference evidence="3 4" key="1">
    <citation type="submission" date="2015-09" db="EMBL/GenBank/DDBJ databases">
        <authorList>
            <consortium name="Pathogen Informatics"/>
        </authorList>
    </citation>
    <scope>NUCLEOTIDE SEQUENCE [LARGE SCALE GENOMIC DNA]</scope>
    <source>
        <strain evidence="3 4">2789STDY5834876</strain>
    </source>
</reference>
<dbReference type="STRING" id="39482.ERS852491_02744"/>
<keyword evidence="3" id="KW-0378">Hydrolase</keyword>
<feature type="domain" description="EAL" evidence="1">
    <location>
        <begin position="457"/>
        <end position="712"/>
    </location>
</feature>
<dbReference type="PANTHER" id="PTHR33121">
    <property type="entry name" value="CYCLIC DI-GMP PHOSPHODIESTERASE PDEF"/>
    <property type="match status" value="1"/>
</dbReference>
<dbReference type="InterPro" id="IPR000160">
    <property type="entry name" value="GGDEF_dom"/>
</dbReference>
<dbReference type="SUPFAM" id="SSF55781">
    <property type="entry name" value="GAF domain-like"/>
    <property type="match status" value="1"/>
</dbReference>
<dbReference type="EC" id="3.1.4.52" evidence="3"/>
<dbReference type="PANTHER" id="PTHR33121:SF79">
    <property type="entry name" value="CYCLIC DI-GMP PHOSPHODIESTERASE PDED-RELATED"/>
    <property type="match status" value="1"/>
</dbReference>